<evidence type="ECO:0000313" key="1">
    <source>
        <dbReference type="EMBL" id="KAG2309911.1"/>
    </source>
</evidence>
<gene>
    <name evidence="1" type="ORF">Bca52824_021468</name>
</gene>
<dbReference type="OrthoDB" id="10250458at2759"/>
<name>A0A8X7VER5_BRACI</name>
<accession>A0A8X7VER5</accession>
<organism evidence="1 2">
    <name type="scientific">Brassica carinata</name>
    <name type="common">Ethiopian mustard</name>
    <name type="synonym">Abyssinian cabbage</name>
    <dbReference type="NCBI Taxonomy" id="52824"/>
    <lineage>
        <taxon>Eukaryota</taxon>
        <taxon>Viridiplantae</taxon>
        <taxon>Streptophyta</taxon>
        <taxon>Embryophyta</taxon>
        <taxon>Tracheophyta</taxon>
        <taxon>Spermatophyta</taxon>
        <taxon>Magnoliopsida</taxon>
        <taxon>eudicotyledons</taxon>
        <taxon>Gunneridae</taxon>
        <taxon>Pentapetalae</taxon>
        <taxon>rosids</taxon>
        <taxon>malvids</taxon>
        <taxon>Brassicales</taxon>
        <taxon>Brassicaceae</taxon>
        <taxon>Brassiceae</taxon>
        <taxon>Brassica</taxon>
    </lineage>
</organism>
<dbReference type="Proteomes" id="UP000886595">
    <property type="component" value="Unassembled WGS sequence"/>
</dbReference>
<sequence>MITYNCVDLHSIGGLVPLLGFLKNSHANIRAKEPKLLMLPGVSALKLANGYAGLRDALASGSVDVLHPKIHSSVFSLKSFPENPATKNG</sequence>
<evidence type="ECO:0000313" key="2">
    <source>
        <dbReference type="Proteomes" id="UP000886595"/>
    </source>
</evidence>
<protein>
    <submittedName>
        <fullName evidence="1">Uncharacterized protein</fullName>
    </submittedName>
</protein>
<reference evidence="1 2" key="1">
    <citation type="submission" date="2020-02" db="EMBL/GenBank/DDBJ databases">
        <authorList>
            <person name="Ma Q."/>
            <person name="Huang Y."/>
            <person name="Song X."/>
            <person name="Pei D."/>
        </authorList>
    </citation>
    <scope>NUCLEOTIDE SEQUENCE [LARGE SCALE GENOMIC DNA]</scope>
    <source>
        <strain evidence="1">Sxm20200214</strain>
        <tissue evidence="1">Leaf</tissue>
    </source>
</reference>
<dbReference type="EMBL" id="JAAMPC010000005">
    <property type="protein sequence ID" value="KAG2309911.1"/>
    <property type="molecule type" value="Genomic_DNA"/>
</dbReference>
<keyword evidence="2" id="KW-1185">Reference proteome</keyword>
<dbReference type="AlphaFoldDB" id="A0A8X7VER5"/>
<proteinExistence type="predicted"/>
<comment type="caution">
    <text evidence="1">The sequence shown here is derived from an EMBL/GenBank/DDBJ whole genome shotgun (WGS) entry which is preliminary data.</text>
</comment>